<proteinExistence type="predicted"/>
<accession>A0A2U9PYG6</accession>
<dbReference type="EMBL" id="CP027541">
    <property type="protein sequence ID" value="AWT56774.1"/>
    <property type="molecule type" value="Genomic_DNA"/>
</dbReference>
<keyword evidence="2" id="KW-0808">Transferase</keyword>
<dbReference type="GO" id="GO:0005886">
    <property type="term" value="C:plasma membrane"/>
    <property type="evidence" value="ECO:0007669"/>
    <property type="project" value="TreeGrafter"/>
</dbReference>
<keyword evidence="1" id="KW-1133">Transmembrane helix</keyword>
<feature type="transmembrane region" description="Helical" evidence="1">
    <location>
        <begin position="181"/>
        <end position="200"/>
    </location>
</feature>
<name>A0A2U9PYG6_MYCSE</name>
<reference evidence="3" key="2">
    <citation type="submission" date="2018-03" db="EMBL/GenBank/DDBJ databases">
        <authorList>
            <person name="Derbyshire K."/>
            <person name="Gray T.A."/>
            <person name="Champion M."/>
        </authorList>
    </citation>
    <scope>NUCLEOTIDE SEQUENCE [LARGE SCALE GENOMIC DNA]</scope>
    <source>
        <strain evidence="3">MKD8</strain>
    </source>
</reference>
<protein>
    <submittedName>
        <fullName evidence="2">Protein-tyrosine kinase, putative</fullName>
    </submittedName>
</protein>
<evidence type="ECO:0000313" key="2">
    <source>
        <dbReference type="EMBL" id="AWT56774.1"/>
    </source>
</evidence>
<dbReference type="GO" id="GO:0004713">
    <property type="term" value="F:protein tyrosine kinase activity"/>
    <property type="evidence" value="ECO:0007669"/>
    <property type="project" value="UniProtKB-KW"/>
</dbReference>
<gene>
    <name evidence="2" type="ORF">D806_058340</name>
</gene>
<evidence type="ECO:0000313" key="3">
    <source>
        <dbReference type="Proteomes" id="UP000011200"/>
    </source>
</evidence>
<dbReference type="PANTHER" id="PTHR32309:SF13">
    <property type="entry name" value="FERRIC ENTEROBACTIN TRANSPORT PROTEIN FEPE"/>
    <property type="match status" value="1"/>
</dbReference>
<dbReference type="AlphaFoldDB" id="A0A2U9PYG6"/>
<evidence type="ECO:0000256" key="1">
    <source>
        <dbReference type="SAM" id="Phobius"/>
    </source>
</evidence>
<sequence length="245" mass="26518">MKQWGCEVTLKSFVAAARRFWLRYVLVAGLVFVVGLIAIFLSPATYASSSRVMVTIEGSTTAAAYQNEEVATRRIRTYIPLLTSGVVAQRVIDKLGLPMSPSELAREISATNVPPKTALIDIKVKDRSPERAQQIADTVATEFIAYTAAIETPTGEDSQKIHTTLVSAAGPAHKDPLERGLLYLLAALTALLMGAVAVWMRATRDDVTHEQADSADVNDADDCARHRADDSVEIQSETVDATTSK</sequence>
<dbReference type="Proteomes" id="UP000011200">
    <property type="component" value="Chromosome"/>
</dbReference>
<dbReference type="InterPro" id="IPR050445">
    <property type="entry name" value="Bact_polysacc_biosynth/exp"/>
</dbReference>
<reference evidence="2 3" key="1">
    <citation type="journal article" date="2013" name="Genome Announc.">
        <title>Draft genome sequence of MKD8, a conjugal recipient Mycobacterium smegmatis strain.</title>
        <authorList>
            <person name="Gray T.A."/>
            <person name="Palumbo M.J."/>
            <person name="Derbyshire K.M."/>
        </authorList>
    </citation>
    <scope>NUCLEOTIDE SEQUENCE [LARGE SCALE GENOMIC DNA]</scope>
    <source>
        <strain evidence="2 3">MKD8</strain>
    </source>
</reference>
<keyword evidence="2" id="KW-0829">Tyrosine-protein kinase</keyword>
<keyword evidence="1" id="KW-0472">Membrane</keyword>
<dbReference type="PANTHER" id="PTHR32309">
    <property type="entry name" value="TYROSINE-PROTEIN KINASE"/>
    <property type="match status" value="1"/>
</dbReference>
<feature type="transmembrane region" description="Helical" evidence="1">
    <location>
        <begin position="20"/>
        <end position="41"/>
    </location>
</feature>
<keyword evidence="1" id="KW-0812">Transmembrane</keyword>
<keyword evidence="2" id="KW-0418">Kinase</keyword>
<organism evidence="2 3">
    <name type="scientific">Mycolicibacterium smegmatis (strain MKD8)</name>
    <name type="common">Mycobacterium smegmatis</name>
    <dbReference type="NCBI Taxonomy" id="1214915"/>
    <lineage>
        <taxon>Bacteria</taxon>
        <taxon>Bacillati</taxon>
        <taxon>Actinomycetota</taxon>
        <taxon>Actinomycetes</taxon>
        <taxon>Mycobacteriales</taxon>
        <taxon>Mycobacteriaceae</taxon>
        <taxon>Mycolicibacterium</taxon>
    </lineage>
</organism>